<gene>
    <name evidence="1" type="ORF">R1flu_000522</name>
</gene>
<proteinExistence type="predicted"/>
<sequence>MTSGWWVDVVLDRVRPRQTSEWLDARGDLSDSVLQGGDFGIFPYWSLEPDLDAVPAVVILERVAGDRGNSEGGRIQRLWLRAAVRSSESVEGHGADGRGAAQSKAVQTAFGPIQSKGRLSTLHDECLAVGWQINSGHPEPHSVRFHLDGSCTFTRATLEPPCA</sequence>
<evidence type="ECO:0000313" key="1">
    <source>
        <dbReference type="EMBL" id="KAL2620317.1"/>
    </source>
</evidence>
<keyword evidence="2" id="KW-1185">Reference proteome</keyword>
<organism evidence="1 2">
    <name type="scientific">Riccia fluitans</name>
    <dbReference type="NCBI Taxonomy" id="41844"/>
    <lineage>
        <taxon>Eukaryota</taxon>
        <taxon>Viridiplantae</taxon>
        <taxon>Streptophyta</taxon>
        <taxon>Embryophyta</taxon>
        <taxon>Marchantiophyta</taxon>
        <taxon>Marchantiopsida</taxon>
        <taxon>Marchantiidae</taxon>
        <taxon>Marchantiales</taxon>
        <taxon>Ricciaceae</taxon>
        <taxon>Riccia</taxon>
    </lineage>
</organism>
<name>A0ABD1Y3M6_9MARC</name>
<comment type="caution">
    <text evidence="1">The sequence shown here is derived from an EMBL/GenBank/DDBJ whole genome shotgun (WGS) entry which is preliminary data.</text>
</comment>
<dbReference type="AlphaFoldDB" id="A0ABD1Y3M6"/>
<reference evidence="1 2" key="1">
    <citation type="submission" date="2024-09" db="EMBL/GenBank/DDBJ databases">
        <title>Chromosome-scale assembly of Riccia fluitans.</title>
        <authorList>
            <person name="Paukszto L."/>
            <person name="Sawicki J."/>
            <person name="Karawczyk K."/>
            <person name="Piernik-Szablinska J."/>
            <person name="Szczecinska M."/>
            <person name="Mazdziarz M."/>
        </authorList>
    </citation>
    <scope>NUCLEOTIDE SEQUENCE [LARGE SCALE GENOMIC DNA]</scope>
    <source>
        <strain evidence="1">Rf_01</strain>
        <tissue evidence="1">Aerial parts of the thallus</tissue>
    </source>
</reference>
<evidence type="ECO:0000313" key="2">
    <source>
        <dbReference type="Proteomes" id="UP001605036"/>
    </source>
</evidence>
<dbReference type="EMBL" id="JBHFFA010000006">
    <property type="protein sequence ID" value="KAL2620317.1"/>
    <property type="molecule type" value="Genomic_DNA"/>
</dbReference>
<protein>
    <submittedName>
        <fullName evidence="1">Uncharacterized protein</fullName>
    </submittedName>
</protein>
<dbReference type="Proteomes" id="UP001605036">
    <property type="component" value="Unassembled WGS sequence"/>
</dbReference>
<accession>A0ABD1Y3M6</accession>